<dbReference type="EMBL" id="UYSL01004928">
    <property type="protein sequence ID" value="VDL66943.1"/>
    <property type="molecule type" value="Genomic_DNA"/>
</dbReference>
<evidence type="ECO:0000313" key="2">
    <source>
        <dbReference type="Proteomes" id="UP000271162"/>
    </source>
</evidence>
<gene>
    <name evidence="1" type="ORF">NBR_LOCUS3354</name>
</gene>
<dbReference type="AlphaFoldDB" id="A0A0N4XLF1"/>
<reference evidence="3" key="1">
    <citation type="submission" date="2017-02" db="UniProtKB">
        <authorList>
            <consortium name="WormBaseParasite"/>
        </authorList>
    </citation>
    <scope>IDENTIFICATION</scope>
</reference>
<proteinExistence type="predicted"/>
<sequence>MKDLWLTRACVWLCQRIGHAVATWPRITIAICLLATALLTLKTATTP</sequence>
<protein>
    <submittedName>
        <fullName evidence="3">DUF5465 domain-containing protein</fullName>
    </submittedName>
</protein>
<reference evidence="1 2" key="2">
    <citation type="submission" date="2018-11" db="EMBL/GenBank/DDBJ databases">
        <authorList>
            <consortium name="Pathogen Informatics"/>
        </authorList>
    </citation>
    <scope>NUCLEOTIDE SEQUENCE [LARGE SCALE GENOMIC DNA]</scope>
</reference>
<evidence type="ECO:0000313" key="3">
    <source>
        <dbReference type="WBParaSite" id="NBR_0000335301-mRNA-1"/>
    </source>
</evidence>
<dbReference type="Proteomes" id="UP000271162">
    <property type="component" value="Unassembled WGS sequence"/>
</dbReference>
<organism evidence="3">
    <name type="scientific">Nippostrongylus brasiliensis</name>
    <name type="common">Rat hookworm</name>
    <dbReference type="NCBI Taxonomy" id="27835"/>
    <lineage>
        <taxon>Eukaryota</taxon>
        <taxon>Metazoa</taxon>
        <taxon>Ecdysozoa</taxon>
        <taxon>Nematoda</taxon>
        <taxon>Chromadorea</taxon>
        <taxon>Rhabditida</taxon>
        <taxon>Rhabditina</taxon>
        <taxon>Rhabditomorpha</taxon>
        <taxon>Strongyloidea</taxon>
        <taxon>Heligmosomidae</taxon>
        <taxon>Nippostrongylus</taxon>
    </lineage>
</organism>
<keyword evidence="2" id="KW-1185">Reference proteome</keyword>
<evidence type="ECO:0000313" key="1">
    <source>
        <dbReference type="EMBL" id="VDL66943.1"/>
    </source>
</evidence>
<dbReference type="WBParaSite" id="NBR_0000335301-mRNA-1">
    <property type="protein sequence ID" value="NBR_0000335301-mRNA-1"/>
    <property type="gene ID" value="NBR_0000335301"/>
</dbReference>
<accession>A0A0N4XLF1</accession>
<name>A0A0N4XLF1_NIPBR</name>